<evidence type="ECO:0008006" key="3">
    <source>
        <dbReference type="Google" id="ProtNLM"/>
    </source>
</evidence>
<dbReference type="InterPro" id="IPR019410">
    <property type="entry name" value="Methyltransf_16"/>
</dbReference>
<dbReference type="EMBL" id="HBEJ01001282">
    <property type="protein sequence ID" value="CAD8360083.1"/>
    <property type="molecule type" value="Transcribed_RNA"/>
</dbReference>
<feature type="chain" id="PRO_5031437207" description="Calmodulin-lysine N-methyltransferase" evidence="1">
    <location>
        <begin position="23"/>
        <end position="384"/>
    </location>
</feature>
<dbReference type="InterPro" id="IPR029063">
    <property type="entry name" value="SAM-dependent_MTases_sf"/>
</dbReference>
<dbReference type="PANTHER" id="PTHR14614">
    <property type="entry name" value="HEPATOCELLULAR CARCINOMA-ASSOCIATED ANTIGEN"/>
    <property type="match status" value="1"/>
</dbReference>
<dbReference type="Gene3D" id="3.40.50.150">
    <property type="entry name" value="Vaccinia Virus protein VP39"/>
    <property type="match status" value="1"/>
</dbReference>
<reference evidence="2" key="1">
    <citation type="submission" date="2021-01" db="EMBL/GenBank/DDBJ databases">
        <authorList>
            <person name="Corre E."/>
            <person name="Pelletier E."/>
            <person name="Niang G."/>
            <person name="Scheremetjew M."/>
            <person name="Finn R."/>
            <person name="Kale V."/>
            <person name="Holt S."/>
            <person name="Cochrane G."/>
            <person name="Meng A."/>
            <person name="Brown T."/>
            <person name="Cohen L."/>
        </authorList>
    </citation>
    <scope>NUCLEOTIDE SEQUENCE</scope>
    <source>
        <strain evidence="2">CCMP3303</strain>
    </source>
</reference>
<organism evidence="2">
    <name type="scientific">Minutocellus polymorphus</name>
    <dbReference type="NCBI Taxonomy" id="265543"/>
    <lineage>
        <taxon>Eukaryota</taxon>
        <taxon>Sar</taxon>
        <taxon>Stramenopiles</taxon>
        <taxon>Ochrophyta</taxon>
        <taxon>Bacillariophyta</taxon>
        <taxon>Mediophyceae</taxon>
        <taxon>Cymatosirophycidae</taxon>
        <taxon>Cymatosirales</taxon>
        <taxon>Cymatosiraceae</taxon>
        <taxon>Minutocellus</taxon>
    </lineage>
</organism>
<feature type="signal peptide" evidence="1">
    <location>
        <begin position="1"/>
        <end position="22"/>
    </location>
</feature>
<evidence type="ECO:0000313" key="2">
    <source>
        <dbReference type="EMBL" id="CAD8360083.1"/>
    </source>
</evidence>
<accession>A0A7S0ACU1</accession>
<dbReference type="PANTHER" id="PTHR14614:SF132">
    <property type="entry name" value="PROTEIN-LYSINE METHYLTRANSFERASE C42C1.13"/>
    <property type="match status" value="1"/>
</dbReference>
<sequence length="384" mass="41818">MRPTNRSHVVASLLSAILVIVSFKGEFKYVAWCLEIEDNADECTTDTCFSDDTPYSTLRDYALYHASKHQQAAPNAETEKNLGCGVPTSEDLIARCREIKTSNDFKHSFLFHSESHEPISISSLPMKYGKIGARIWPSGVALSLYLVGTGAASGMRLLELASGLGLPSSVAMNIGGAADVLATDFWMDLPHKSANIEALTKEAALGRQKTWTVPTKEFGENLKANIGIDRVRKLDYHNETECTSIISAPARGNDNHGPNLIIGSDLIYFEADNEPIIQCIRSLMHPSGQRVLLVSPLPSTDGRGSLGSFIAKVRKWSNEEPDIEFQSMDVALCCNGHQCESPNENSFTCHAVGSKGGEYIIIDITKKKAKGEGKAAYAHARVAK</sequence>
<protein>
    <recommendedName>
        <fullName evidence="3">Calmodulin-lysine N-methyltransferase</fullName>
    </recommendedName>
</protein>
<gene>
    <name evidence="2" type="ORF">MPOL1434_LOCUS780</name>
</gene>
<evidence type="ECO:0000256" key="1">
    <source>
        <dbReference type="SAM" id="SignalP"/>
    </source>
</evidence>
<keyword evidence="1" id="KW-0732">Signal</keyword>
<dbReference type="Pfam" id="PF10294">
    <property type="entry name" value="Methyltransf_16"/>
    <property type="match status" value="1"/>
</dbReference>
<proteinExistence type="predicted"/>
<dbReference type="AlphaFoldDB" id="A0A7S0ACU1"/>
<name>A0A7S0ACU1_9STRA</name>